<protein>
    <submittedName>
        <fullName evidence="2">Uncharacterized protein</fullName>
    </submittedName>
</protein>
<dbReference type="EMBL" id="JARJCW010000099">
    <property type="protein sequence ID" value="KAJ7194335.1"/>
    <property type="molecule type" value="Genomic_DNA"/>
</dbReference>
<sequence length="245" mass="27171">MNSKRMQRTSFINSSNSTAGLLDDGGYLNSQTSDTQYFGFMGSQATGLRPLEPREDEEDNDYVDESGCLFGVSQANDIPSVILTPEDRLLGSYVNSAPSGTEFPILERFGDLCDIAQATSPVVRQKLGDPLTEQEKKVSEEFVVACQQLAMYGNRDPLRQPNALEVELAAVLTRITQSVPLIARLSMEGRWNDMMTVVEDARRNLSLLDLGHCIGRIVEDEVNPEITSEEVIARNYTQEWVAANN</sequence>
<reference evidence="2" key="1">
    <citation type="submission" date="2023-03" db="EMBL/GenBank/DDBJ databases">
        <title>Massive genome expansion in bonnet fungi (Mycena s.s.) driven by repeated elements and novel gene families across ecological guilds.</title>
        <authorList>
            <consortium name="Lawrence Berkeley National Laboratory"/>
            <person name="Harder C.B."/>
            <person name="Miyauchi S."/>
            <person name="Viragh M."/>
            <person name="Kuo A."/>
            <person name="Thoen E."/>
            <person name="Andreopoulos B."/>
            <person name="Lu D."/>
            <person name="Skrede I."/>
            <person name="Drula E."/>
            <person name="Henrissat B."/>
            <person name="Morin E."/>
            <person name="Kohler A."/>
            <person name="Barry K."/>
            <person name="LaButti K."/>
            <person name="Morin E."/>
            <person name="Salamov A."/>
            <person name="Lipzen A."/>
            <person name="Mereny Z."/>
            <person name="Hegedus B."/>
            <person name="Baldrian P."/>
            <person name="Stursova M."/>
            <person name="Weitz H."/>
            <person name="Taylor A."/>
            <person name="Grigoriev I.V."/>
            <person name="Nagy L.G."/>
            <person name="Martin F."/>
            <person name="Kauserud H."/>
        </authorList>
    </citation>
    <scope>NUCLEOTIDE SEQUENCE</scope>
    <source>
        <strain evidence="2">9144</strain>
    </source>
</reference>
<gene>
    <name evidence="3" type="ORF">GGX14DRAFT_566354</name>
    <name evidence="2" type="ORF">GGX14DRAFT_573704</name>
    <name evidence="1" type="ORF">GGX14DRAFT_576470</name>
</gene>
<name>A0AAD6Y7N5_9AGAR</name>
<dbReference type="Proteomes" id="UP001219525">
    <property type="component" value="Unassembled WGS sequence"/>
</dbReference>
<evidence type="ECO:0000313" key="3">
    <source>
        <dbReference type="EMBL" id="KAJ7209176.1"/>
    </source>
</evidence>
<keyword evidence="4" id="KW-1185">Reference proteome</keyword>
<evidence type="ECO:0000313" key="2">
    <source>
        <dbReference type="EMBL" id="KAJ7198149.1"/>
    </source>
</evidence>
<organism evidence="2 4">
    <name type="scientific">Mycena pura</name>
    <dbReference type="NCBI Taxonomy" id="153505"/>
    <lineage>
        <taxon>Eukaryota</taxon>
        <taxon>Fungi</taxon>
        <taxon>Dikarya</taxon>
        <taxon>Basidiomycota</taxon>
        <taxon>Agaricomycotina</taxon>
        <taxon>Agaricomycetes</taxon>
        <taxon>Agaricomycetidae</taxon>
        <taxon>Agaricales</taxon>
        <taxon>Marasmiineae</taxon>
        <taxon>Mycenaceae</taxon>
        <taxon>Mycena</taxon>
    </lineage>
</organism>
<comment type="caution">
    <text evidence="2">The sequence shown here is derived from an EMBL/GenBank/DDBJ whole genome shotgun (WGS) entry which is preliminary data.</text>
</comment>
<dbReference type="AlphaFoldDB" id="A0AAD6Y7N5"/>
<evidence type="ECO:0000313" key="4">
    <source>
        <dbReference type="Proteomes" id="UP001219525"/>
    </source>
</evidence>
<evidence type="ECO:0000313" key="1">
    <source>
        <dbReference type="EMBL" id="KAJ7194335.1"/>
    </source>
</evidence>
<proteinExistence type="predicted"/>
<dbReference type="EMBL" id="JARJCW010000074">
    <property type="protein sequence ID" value="KAJ7198149.1"/>
    <property type="molecule type" value="Genomic_DNA"/>
</dbReference>
<accession>A0AAD6Y7N5</accession>
<dbReference type="EMBL" id="JARJCW010000031">
    <property type="protein sequence ID" value="KAJ7209176.1"/>
    <property type="molecule type" value="Genomic_DNA"/>
</dbReference>